<dbReference type="InterPro" id="IPR038717">
    <property type="entry name" value="Tc1-like_DDE_dom"/>
</dbReference>
<evidence type="ECO:0000259" key="1">
    <source>
        <dbReference type="Pfam" id="PF13358"/>
    </source>
</evidence>
<accession>A0ABV0KE51</accession>
<proteinExistence type="predicted"/>
<dbReference type="Proteomes" id="UP001476950">
    <property type="component" value="Unassembled WGS sequence"/>
</dbReference>
<dbReference type="Gene3D" id="3.30.420.10">
    <property type="entry name" value="Ribonuclease H-like superfamily/Ribonuclease H"/>
    <property type="match status" value="1"/>
</dbReference>
<gene>
    <name evidence="2" type="ORF">NDI38_03570</name>
</gene>
<dbReference type="Pfam" id="PF13358">
    <property type="entry name" value="DDE_3"/>
    <property type="match status" value="1"/>
</dbReference>
<evidence type="ECO:0000313" key="3">
    <source>
        <dbReference type="Proteomes" id="UP001476950"/>
    </source>
</evidence>
<comment type="caution">
    <text evidence="2">The sequence shown here is derived from an EMBL/GenBank/DDBJ whole genome shotgun (WGS) entry which is preliminary data.</text>
</comment>
<keyword evidence="3" id="KW-1185">Reference proteome</keyword>
<dbReference type="EMBL" id="JAMPLM010000002">
    <property type="protein sequence ID" value="MEP1057502.1"/>
    <property type="molecule type" value="Genomic_DNA"/>
</dbReference>
<reference evidence="2 3" key="1">
    <citation type="submission" date="2022-04" db="EMBL/GenBank/DDBJ databases">
        <title>Positive selection, recombination, and allopatry shape intraspecific diversity of widespread and dominant cyanobacteria.</title>
        <authorList>
            <person name="Wei J."/>
            <person name="Shu W."/>
            <person name="Hu C."/>
        </authorList>
    </citation>
    <scope>NUCLEOTIDE SEQUENCE [LARGE SCALE GENOMIC DNA]</scope>
    <source>
        <strain evidence="2 3">AS-A4</strain>
    </source>
</reference>
<evidence type="ECO:0000313" key="2">
    <source>
        <dbReference type="EMBL" id="MEP1057502.1"/>
    </source>
</evidence>
<dbReference type="InterPro" id="IPR036397">
    <property type="entry name" value="RNaseH_sf"/>
</dbReference>
<name>A0ABV0KE51_9CYAN</name>
<feature type="domain" description="Tc1-like transposase DDE" evidence="1">
    <location>
        <begin position="4"/>
        <end position="88"/>
    </location>
</feature>
<protein>
    <submittedName>
        <fullName evidence="2">Transposase</fullName>
    </submittedName>
</protein>
<organism evidence="2 3">
    <name type="scientific">Stenomitos frigidus AS-A4</name>
    <dbReference type="NCBI Taxonomy" id="2933935"/>
    <lineage>
        <taxon>Bacteria</taxon>
        <taxon>Bacillati</taxon>
        <taxon>Cyanobacteriota</taxon>
        <taxon>Cyanophyceae</taxon>
        <taxon>Leptolyngbyales</taxon>
        <taxon>Leptolyngbyaceae</taxon>
        <taxon>Stenomitos</taxon>
    </lineage>
</organism>
<sequence length="123" mass="14146">MRSTTYNRTYTECYQRFLDEFSKAYLDSLNILQVDNGRFHKGKGLVVPENVILFFQPPYCPELNPSERLWEHLKAKLKWASFTTLAQLQTKVDQLLAQLTLEITAAITGYPFILDALSALNTV</sequence>
<dbReference type="RefSeq" id="WP_190451053.1">
    <property type="nucleotide sequence ID" value="NZ_JAMPLM010000002.1"/>
</dbReference>